<dbReference type="GO" id="GO:0050308">
    <property type="term" value="F:sugar-phosphatase activity"/>
    <property type="evidence" value="ECO:0007669"/>
    <property type="project" value="TreeGrafter"/>
</dbReference>
<organism evidence="1 2">
    <name type="scientific">Nocardiopsis alba</name>
    <dbReference type="NCBI Taxonomy" id="53437"/>
    <lineage>
        <taxon>Bacteria</taxon>
        <taxon>Bacillati</taxon>
        <taxon>Actinomycetota</taxon>
        <taxon>Actinomycetes</taxon>
        <taxon>Streptosporangiales</taxon>
        <taxon>Nocardiopsidaceae</taxon>
        <taxon>Nocardiopsis</taxon>
    </lineage>
</organism>
<dbReference type="InterPro" id="IPR006439">
    <property type="entry name" value="HAD-SF_hydro_IA"/>
</dbReference>
<sequence>MRISVDAVLFDIDGTLVDSTPVVERTWRLWAESYGVDPEAILEVSHGRRSEDTIALFLPAEEVEAAADALEELELGDVAGVTALPATVDLLGALPAERWAAVTSGTRLLMRERLSHAGLPIPEVLVAAEDVSVGKPDPQGYLKAAERLGHAPERCLVVEDAPAGIRAGVASGATVLAVATSHDRAELEGLGAVAVIDDLTSCVLESTSDGPVFGLR</sequence>
<dbReference type="AlphaFoldDB" id="A0A7K2IUU8"/>
<dbReference type="SFLD" id="SFLDG01135">
    <property type="entry name" value="C1.5.6:_HAD__Beta-PGM__Phospha"/>
    <property type="match status" value="1"/>
</dbReference>
<accession>A0A7K2IUU8</accession>
<dbReference type="InterPro" id="IPR036412">
    <property type="entry name" value="HAD-like_sf"/>
</dbReference>
<proteinExistence type="predicted"/>
<dbReference type="NCBIfam" id="TIGR01549">
    <property type="entry name" value="HAD-SF-IA-v1"/>
    <property type="match status" value="1"/>
</dbReference>
<protein>
    <submittedName>
        <fullName evidence="1">HAD-IA family hydrolase</fullName>
    </submittedName>
</protein>
<dbReference type="PANTHER" id="PTHR43481:SF4">
    <property type="entry name" value="GLYCEROL-1-PHOSPHATE PHOSPHOHYDROLASE 1-RELATED"/>
    <property type="match status" value="1"/>
</dbReference>
<reference evidence="1 2" key="1">
    <citation type="journal article" date="2019" name="Nat. Commun.">
        <title>The antimicrobial potential of Streptomyces from insect microbiomes.</title>
        <authorList>
            <person name="Chevrette M.G."/>
            <person name="Carlson C.M."/>
            <person name="Ortega H.E."/>
            <person name="Thomas C."/>
            <person name="Ananiev G.E."/>
            <person name="Barns K.J."/>
            <person name="Book A.J."/>
            <person name="Cagnazzo J."/>
            <person name="Carlos C."/>
            <person name="Flanigan W."/>
            <person name="Grubbs K.J."/>
            <person name="Horn H.A."/>
            <person name="Hoffmann F.M."/>
            <person name="Klassen J.L."/>
            <person name="Knack J.J."/>
            <person name="Lewin G.R."/>
            <person name="McDonald B.R."/>
            <person name="Muller L."/>
            <person name="Melo W.G.P."/>
            <person name="Pinto-Tomas A.A."/>
            <person name="Schmitz A."/>
            <person name="Wendt-Pienkowski E."/>
            <person name="Wildman S."/>
            <person name="Zhao M."/>
            <person name="Zhang F."/>
            <person name="Bugni T.S."/>
            <person name="Andes D.R."/>
            <person name="Pupo M.T."/>
            <person name="Currie C.R."/>
        </authorList>
    </citation>
    <scope>NUCLEOTIDE SEQUENCE [LARGE SCALE GENOMIC DNA]</scope>
    <source>
        <strain evidence="1 2">SID5840</strain>
    </source>
</reference>
<dbReference type="CDD" id="cd07527">
    <property type="entry name" value="HAD_ScGPP-like"/>
    <property type="match status" value="1"/>
</dbReference>
<dbReference type="Gene3D" id="1.10.150.240">
    <property type="entry name" value="Putative phosphatase, domain 2"/>
    <property type="match status" value="1"/>
</dbReference>
<gene>
    <name evidence="1" type="ORF">GTW20_16145</name>
</gene>
<dbReference type="SFLD" id="SFLDS00003">
    <property type="entry name" value="Haloacid_Dehalogenase"/>
    <property type="match status" value="1"/>
</dbReference>
<dbReference type="RefSeq" id="WP_161111293.1">
    <property type="nucleotide sequence ID" value="NZ_JBEXQO010000005.1"/>
</dbReference>
<dbReference type="Pfam" id="PF00702">
    <property type="entry name" value="Hydrolase"/>
    <property type="match status" value="1"/>
</dbReference>
<dbReference type="PRINTS" id="PR00413">
    <property type="entry name" value="HADHALOGNASE"/>
</dbReference>
<evidence type="ECO:0000313" key="1">
    <source>
        <dbReference type="EMBL" id="MYR33748.1"/>
    </source>
</evidence>
<evidence type="ECO:0000313" key="2">
    <source>
        <dbReference type="Proteomes" id="UP000467124"/>
    </source>
</evidence>
<comment type="caution">
    <text evidence="1">The sequence shown here is derived from an EMBL/GenBank/DDBJ whole genome shotgun (WGS) entry which is preliminary data.</text>
</comment>
<dbReference type="SUPFAM" id="SSF56784">
    <property type="entry name" value="HAD-like"/>
    <property type="match status" value="1"/>
</dbReference>
<dbReference type="EMBL" id="WWHY01000001">
    <property type="protein sequence ID" value="MYR33748.1"/>
    <property type="molecule type" value="Genomic_DNA"/>
</dbReference>
<dbReference type="PANTHER" id="PTHR43481">
    <property type="entry name" value="FRUCTOSE-1-PHOSPHATE PHOSPHATASE"/>
    <property type="match status" value="1"/>
</dbReference>
<dbReference type="NCBIfam" id="TIGR01509">
    <property type="entry name" value="HAD-SF-IA-v3"/>
    <property type="match status" value="1"/>
</dbReference>
<dbReference type="InterPro" id="IPR023198">
    <property type="entry name" value="PGP-like_dom2"/>
</dbReference>
<dbReference type="SFLD" id="SFLDG01129">
    <property type="entry name" value="C1.5:_HAD__Beta-PGM__Phosphata"/>
    <property type="match status" value="1"/>
</dbReference>
<dbReference type="Gene3D" id="3.40.50.1000">
    <property type="entry name" value="HAD superfamily/HAD-like"/>
    <property type="match status" value="1"/>
</dbReference>
<keyword evidence="1" id="KW-0378">Hydrolase</keyword>
<dbReference type="Proteomes" id="UP000467124">
    <property type="component" value="Unassembled WGS sequence"/>
</dbReference>
<dbReference type="InterPro" id="IPR051806">
    <property type="entry name" value="HAD-like_SPP"/>
</dbReference>
<dbReference type="InterPro" id="IPR023214">
    <property type="entry name" value="HAD_sf"/>
</dbReference>
<name>A0A7K2IUU8_9ACTN</name>